<evidence type="ECO:0000313" key="4">
    <source>
        <dbReference type="EMBL" id="KAK3303594.1"/>
    </source>
</evidence>
<feature type="compositionally biased region" description="Pro residues" evidence="1">
    <location>
        <begin position="266"/>
        <end position="275"/>
    </location>
</feature>
<comment type="caution">
    <text evidence="4">The sequence shown here is derived from an EMBL/GenBank/DDBJ whole genome shotgun (WGS) entry which is preliminary data.</text>
</comment>
<dbReference type="Proteomes" id="UP001273166">
    <property type="component" value="Unassembled WGS sequence"/>
</dbReference>
<dbReference type="PANTHER" id="PTHR46535">
    <property type="entry name" value="NEDD4-BINDING PROTEIN 2"/>
    <property type="match status" value="1"/>
</dbReference>
<dbReference type="GO" id="GO:0004519">
    <property type="term" value="F:endonuclease activity"/>
    <property type="evidence" value="ECO:0007669"/>
    <property type="project" value="TreeGrafter"/>
</dbReference>
<dbReference type="InterPro" id="IPR002625">
    <property type="entry name" value="Smr_dom"/>
</dbReference>
<reference evidence="4" key="1">
    <citation type="journal article" date="2023" name="Mol. Phylogenet. Evol.">
        <title>Genome-scale phylogeny and comparative genomics of the fungal order Sordariales.</title>
        <authorList>
            <person name="Hensen N."/>
            <person name="Bonometti L."/>
            <person name="Westerberg I."/>
            <person name="Brannstrom I.O."/>
            <person name="Guillou S."/>
            <person name="Cros-Aarteil S."/>
            <person name="Calhoun S."/>
            <person name="Haridas S."/>
            <person name="Kuo A."/>
            <person name="Mondo S."/>
            <person name="Pangilinan J."/>
            <person name="Riley R."/>
            <person name="LaButti K."/>
            <person name="Andreopoulos B."/>
            <person name="Lipzen A."/>
            <person name="Chen C."/>
            <person name="Yan M."/>
            <person name="Daum C."/>
            <person name="Ng V."/>
            <person name="Clum A."/>
            <person name="Steindorff A."/>
            <person name="Ohm R.A."/>
            <person name="Martin F."/>
            <person name="Silar P."/>
            <person name="Natvig D.O."/>
            <person name="Lalanne C."/>
            <person name="Gautier V."/>
            <person name="Ament-Velasquez S.L."/>
            <person name="Kruys A."/>
            <person name="Hutchinson M.I."/>
            <person name="Powell A.J."/>
            <person name="Barry K."/>
            <person name="Miller A.N."/>
            <person name="Grigoriev I.V."/>
            <person name="Debuchy R."/>
            <person name="Gladieux P."/>
            <person name="Hiltunen Thoren M."/>
            <person name="Johannesson H."/>
        </authorList>
    </citation>
    <scope>NUCLEOTIDE SEQUENCE</scope>
    <source>
        <strain evidence="4">CBS 333.67</strain>
    </source>
</reference>
<dbReference type="Gene3D" id="3.30.1370.110">
    <property type="match status" value="1"/>
</dbReference>
<dbReference type="CDD" id="cd14279">
    <property type="entry name" value="CUE"/>
    <property type="match status" value="1"/>
</dbReference>
<organism evidence="4 5">
    <name type="scientific">Chaetomium strumarium</name>
    <dbReference type="NCBI Taxonomy" id="1170767"/>
    <lineage>
        <taxon>Eukaryota</taxon>
        <taxon>Fungi</taxon>
        <taxon>Dikarya</taxon>
        <taxon>Ascomycota</taxon>
        <taxon>Pezizomycotina</taxon>
        <taxon>Sordariomycetes</taxon>
        <taxon>Sordariomycetidae</taxon>
        <taxon>Sordariales</taxon>
        <taxon>Chaetomiaceae</taxon>
        <taxon>Chaetomium</taxon>
    </lineage>
</organism>
<dbReference type="RefSeq" id="XP_062719374.1">
    <property type="nucleotide sequence ID" value="XM_062863566.1"/>
</dbReference>
<dbReference type="InterPro" id="IPR036063">
    <property type="entry name" value="Smr_dom_sf"/>
</dbReference>
<sequence>MSAPRPPDTDGDVAERYREKLLEEFGSVLDESLIVLIANERDLVKDYDEIRHILCQLAESAREEAATGFDPSGLGSFADLEEFRLDETTSSGNGGADSSAGYATTISVVSDQSENHRLTEQVNLSDEQKVQELKLVFQDRWKDHTIRYVLKQCNGNLETAFDELLSRQYLEESGELPKGIDGFCIPDEDRQPGKSNAGRGQKGRKRNKKQVVAITYDAVLPTVDDAELEGAKDFHQTAGHRGAGLVRRLPPPSRPPLSTVKITPQSGPPYPPASPSPLSTDFGASNLRTAAALRRMGPLGRQGAVVYTERAREEIRTFQAQASLMAETLVAQQSTDSVLDLHGVFVMDGVRIAKQRVWAWWNGLGENRKARAKQHGFTVVTGVGKHSAGGVSRLRQAVGAYLKNDGWKAETLTGSFYVTGRV</sequence>
<evidence type="ECO:0000256" key="1">
    <source>
        <dbReference type="SAM" id="MobiDB-lite"/>
    </source>
</evidence>
<dbReference type="Pfam" id="PF02845">
    <property type="entry name" value="CUE"/>
    <property type="match status" value="1"/>
</dbReference>
<dbReference type="GO" id="GO:0043130">
    <property type="term" value="F:ubiquitin binding"/>
    <property type="evidence" value="ECO:0007669"/>
    <property type="project" value="InterPro"/>
</dbReference>
<evidence type="ECO:0000259" key="2">
    <source>
        <dbReference type="PROSITE" id="PS50828"/>
    </source>
</evidence>
<dbReference type="EMBL" id="JAUDZG010000006">
    <property type="protein sequence ID" value="KAK3303594.1"/>
    <property type="molecule type" value="Genomic_DNA"/>
</dbReference>
<dbReference type="GeneID" id="87882395"/>
<dbReference type="AlphaFoldDB" id="A0AAJ0GP88"/>
<dbReference type="PROSITE" id="PS50828">
    <property type="entry name" value="SMR"/>
    <property type="match status" value="1"/>
</dbReference>
<reference evidence="4" key="2">
    <citation type="submission" date="2023-06" db="EMBL/GenBank/DDBJ databases">
        <authorList>
            <consortium name="Lawrence Berkeley National Laboratory"/>
            <person name="Mondo S.J."/>
            <person name="Hensen N."/>
            <person name="Bonometti L."/>
            <person name="Westerberg I."/>
            <person name="Brannstrom I.O."/>
            <person name="Guillou S."/>
            <person name="Cros-Aarteil S."/>
            <person name="Calhoun S."/>
            <person name="Haridas S."/>
            <person name="Kuo A."/>
            <person name="Pangilinan J."/>
            <person name="Riley R."/>
            <person name="Labutti K."/>
            <person name="Andreopoulos B."/>
            <person name="Lipzen A."/>
            <person name="Chen C."/>
            <person name="Yanf M."/>
            <person name="Daum C."/>
            <person name="Ng V."/>
            <person name="Clum A."/>
            <person name="Steindorff A."/>
            <person name="Ohm R."/>
            <person name="Martin F."/>
            <person name="Silar P."/>
            <person name="Natvig D."/>
            <person name="Lalanne C."/>
            <person name="Gautier V."/>
            <person name="Ament-Velasquez S.L."/>
            <person name="Kruys A."/>
            <person name="Hutchinson M.I."/>
            <person name="Powell A.J."/>
            <person name="Barry K."/>
            <person name="Miller A.N."/>
            <person name="Grigoriev I.V."/>
            <person name="Debuchy R."/>
            <person name="Gladieux P."/>
            <person name="Thoren M.H."/>
            <person name="Johannesson H."/>
        </authorList>
    </citation>
    <scope>NUCLEOTIDE SEQUENCE</scope>
    <source>
        <strain evidence="4">CBS 333.67</strain>
    </source>
</reference>
<dbReference type="InterPro" id="IPR052772">
    <property type="entry name" value="Endo/PolyKinase_Domain-Protein"/>
</dbReference>
<feature type="region of interest" description="Disordered" evidence="1">
    <location>
        <begin position="236"/>
        <end position="278"/>
    </location>
</feature>
<dbReference type="PROSITE" id="PS51140">
    <property type="entry name" value="CUE"/>
    <property type="match status" value="1"/>
</dbReference>
<dbReference type="InterPro" id="IPR003892">
    <property type="entry name" value="CUE"/>
</dbReference>
<dbReference type="PANTHER" id="PTHR46535:SF1">
    <property type="entry name" value="NEDD4-BINDING PROTEIN 2"/>
    <property type="match status" value="1"/>
</dbReference>
<protein>
    <recommendedName>
        <fullName evidence="6">Smr domain-containing protein</fullName>
    </recommendedName>
</protein>
<dbReference type="GO" id="GO:0005634">
    <property type="term" value="C:nucleus"/>
    <property type="evidence" value="ECO:0007669"/>
    <property type="project" value="TreeGrafter"/>
</dbReference>
<proteinExistence type="predicted"/>
<feature type="domain" description="Smr" evidence="2">
    <location>
        <begin position="339"/>
        <end position="422"/>
    </location>
</feature>
<gene>
    <name evidence="4" type="ORF">B0T15DRAFT_280173</name>
</gene>
<evidence type="ECO:0008006" key="6">
    <source>
        <dbReference type="Google" id="ProtNLM"/>
    </source>
</evidence>
<dbReference type="SUPFAM" id="SSF160443">
    <property type="entry name" value="SMR domain-like"/>
    <property type="match status" value="1"/>
</dbReference>
<evidence type="ECO:0000259" key="3">
    <source>
        <dbReference type="PROSITE" id="PS51140"/>
    </source>
</evidence>
<evidence type="ECO:0000313" key="5">
    <source>
        <dbReference type="Proteomes" id="UP001273166"/>
    </source>
</evidence>
<feature type="domain" description="CUE" evidence="3">
    <location>
        <begin position="125"/>
        <end position="169"/>
    </location>
</feature>
<feature type="region of interest" description="Disordered" evidence="1">
    <location>
        <begin position="181"/>
        <end position="208"/>
    </location>
</feature>
<accession>A0AAJ0GP88</accession>
<name>A0AAJ0GP88_9PEZI</name>
<keyword evidence="5" id="KW-1185">Reference proteome</keyword>